<dbReference type="OrthoDB" id="9815712at2"/>
<dbReference type="STRING" id="665118.SAMN02983003_2632"/>
<evidence type="ECO:0000256" key="3">
    <source>
        <dbReference type="ARBA" id="ARBA00022448"/>
    </source>
</evidence>
<keyword evidence="4" id="KW-0547">Nucleotide-binding</keyword>
<evidence type="ECO:0000313" key="8">
    <source>
        <dbReference type="Proteomes" id="UP000183447"/>
    </source>
</evidence>
<dbReference type="CDD" id="cd03257">
    <property type="entry name" value="ABC_NikE_OppD_transporters"/>
    <property type="match status" value="1"/>
</dbReference>
<accession>A0A1K2HZV2</accession>
<dbReference type="AlphaFoldDB" id="A0A1K2HZV2"/>
<evidence type="ECO:0000256" key="2">
    <source>
        <dbReference type="ARBA" id="ARBA00005417"/>
    </source>
</evidence>
<feature type="domain" description="ABC transporter" evidence="6">
    <location>
        <begin position="9"/>
        <end position="264"/>
    </location>
</feature>
<dbReference type="PANTHER" id="PTHR43776">
    <property type="entry name" value="TRANSPORT ATP-BINDING PROTEIN"/>
    <property type="match status" value="1"/>
</dbReference>
<dbReference type="Proteomes" id="UP000183447">
    <property type="component" value="Unassembled WGS sequence"/>
</dbReference>
<dbReference type="GO" id="GO:0005886">
    <property type="term" value="C:plasma membrane"/>
    <property type="evidence" value="ECO:0007669"/>
    <property type="project" value="UniProtKB-SubCell"/>
</dbReference>
<evidence type="ECO:0000313" key="7">
    <source>
        <dbReference type="EMBL" id="SFZ85467.1"/>
    </source>
</evidence>
<dbReference type="PROSITE" id="PS50893">
    <property type="entry name" value="ABC_TRANSPORTER_2"/>
    <property type="match status" value="1"/>
</dbReference>
<dbReference type="GO" id="GO:0016887">
    <property type="term" value="F:ATP hydrolysis activity"/>
    <property type="evidence" value="ECO:0007669"/>
    <property type="project" value="InterPro"/>
</dbReference>
<dbReference type="RefSeq" id="WP_072343737.1">
    <property type="nucleotide sequence ID" value="NZ_FPKU01000002.1"/>
</dbReference>
<keyword evidence="8" id="KW-1185">Reference proteome</keyword>
<name>A0A1K2HZV2_9HYPH</name>
<keyword evidence="5 7" id="KW-0067">ATP-binding</keyword>
<dbReference type="InterPro" id="IPR013563">
    <property type="entry name" value="Oligopep_ABC_C"/>
</dbReference>
<dbReference type="InterPro" id="IPR003439">
    <property type="entry name" value="ABC_transporter-like_ATP-bd"/>
</dbReference>
<comment type="subcellular location">
    <subcellularLocation>
        <location evidence="1">Cell inner membrane</location>
        <topology evidence="1">Peripheral membrane protein</topology>
    </subcellularLocation>
</comment>
<proteinExistence type="inferred from homology"/>
<evidence type="ECO:0000256" key="1">
    <source>
        <dbReference type="ARBA" id="ARBA00004417"/>
    </source>
</evidence>
<evidence type="ECO:0000256" key="5">
    <source>
        <dbReference type="ARBA" id="ARBA00022840"/>
    </source>
</evidence>
<dbReference type="NCBIfam" id="TIGR01727">
    <property type="entry name" value="oligo_HPY"/>
    <property type="match status" value="1"/>
</dbReference>
<dbReference type="GO" id="GO:0005524">
    <property type="term" value="F:ATP binding"/>
    <property type="evidence" value="ECO:0007669"/>
    <property type="project" value="UniProtKB-KW"/>
</dbReference>
<dbReference type="InterPro" id="IPR003593">
    <property type="entry name" value="AAA+_ATPase"/>
</dbReference>
<dbReference type="SMART" id="SM00382">
    <property type="entry name" value="AAA"/>
    <property type="match status" value="1"/>
</dbReference>
<dbReference type="PANTHER" id="PTHR43776:SF7">
    <property type="entry name" value="D,D-DIPEPTIDE TRANSPORT ATP-BINDING PROTEIN DDPF-RELATED"/>
    <property type="match status" value="1"/>
</dbReference>
<reference evidence="7 8" key="1">
    <citation type="submission" date="2016-11" db="EMBL/GenBank/DDBJ databases">
        <authorList>
            <person name="Jaros S."/>
            <person name="Januszkiewicz K."/>
            <person name="Wedrychowicz H."/>
        </authorList>
    </citation>
    <scope>NUCLEOTIDE SEQUENCE [LARGE SCALE GENOMIC DNA]</scope>
    <source>
        <strain evidence="7 8">ATCC 23634</strain>
    </source>
</reference>
<dbReference type="PROSITE" id="PS00211">
    <property type="entry name" value="ABC_TRANSPORTER_1"/>
    <property type="match status" value="1"/>
</dbReference>
<dbReference type="InterPro" id="IPR017871">
    <property type="entry name" value="ABC_transporter-like_CS"/>
</dbReference>
<dbReference type="InterPro" id="IPR027417">
    <property type="entry name" value="P-loop_NTPase"/>
</dbReference>
<comment type="similarity">
    <text evidence="2">Belongs to the ABC transporter superfamily.</text>
</comment>
<gene>
    <name evidence="7" type="ORF">SAMN02983003_2632</name>
</gene>
<organism evidence="7 8">
    <name type="scientific">Devosia enhydra</name>
    <dbReference type="NCBI Taxonomy" id="665118"/>
    <lineage>
        <taxon>Bacteria</taxon>
        <taxon>Pseudomonadati</taxon>
        <taxon>Pseudomonadota</taxon>
        <taxon>Alphaproteobacteria</taxon>
        <taxon>Hyphomicrobiales</taxon>
        <taxon>Devosiaceae</taxon>
        <taxon>Devosia</taxon>
    </lineage>
</organism>
<dbReference type="GO" id="GO:0055085">
    <property type="term" value="P:transmembrane transport"/>
    <property type="evidence" value="ECO:0007669"/>
    <property type="project" value="UniProtKB-ARBA"/>
</dbReference>
<sequence length="358" mass="39779">MAETQDVILRLRGVKAHFPVKAGVFKRTVGHVRAVDGIDIDVYRGEVLGLVGESGCGKTTLGKAILQLVRPTAGEIVYRSPEAEETDLTGLDHDGLTPFRKRLQIVFQDPQSSLNPAFTIFGSLEDPLKKYGVRSREERRKIIGDLLEAVNMRREYMDRYPHEFSGGQRQRIGIARALSIEPELIVCDEAVSALDVSIQAQVLQLLMKLKAERGLTYIFITHDLSVTEYICDRVAVMYLGKVVELCRSEDLFAKSLHPYTEALLSAIPVADLDKKSARIVLEGDVPSPVDPPPGCPFHPRCRYAKDVCRTVVPPLKRYQVDGQEHFAACHLIDLPEAAPAPAQIPTQTQTHTFTQTKA</sequence>
<dbReference type="EMBL" id="FPKU01000002">
    <property type="protein sequence ID" value="SFZ85467.1"/>
    <property type="molecule type" value="Genomic_DNA"/>
</dbReference>
<dbReference type="InterPro" id="IPR050319">
    <property type="entry name" value="ABC_transp_ATP-bind"/>
</dbReference>
<keyword evidence="3" id="KW-0813">Transport</keyword>
<dbReference type="Gene3D" id="3.40.50.300">
    <property type="entry name" value="P-loop containing nucleotide triphosphate hydrolases"/>
    <property type="match status" value="1"/>
</dbReference>
<dbReference type="Pfam" id="PF08352">
    <property type="entry name" value="oligo_HPY"/>
    <property type="match status" value="1"/>
</dbReference>
<evidence type="ECO:0000259" key="6">
    <source>
        <dbReference type="PROSITE" id="PS50893"/>
    </source>
</evidence>
<dbReference type="GO" id="GO:0015833">
    <property type="term" value="P:peptide transport"/>
    <property type="evidence" value="ECO:0007669"/>
    <property type="project" value="InterPro"/>
</dbReference>
<evidence type="ECO:0000256" key="4">
    <source>
        <dbReference type="ARBA" id="ARBA00022741"/>
    </source>
</evidence>
<dbReference type="SUPFAM" id="SSF52540">
    <property type="entry name" value="P-loop containing nucleoside triphosphate hydrolases"/>
    <property type="match status" value="1"/>
</dbReference>
<dbReference type="Pfam" id="PF00005">
    <property type="entry name" value="ABC_tran"/>
    <property type="match status" value="1"/>
</dbReference>
<protein>
    <submittedName>
        <fullName evidence="7">Oligopeptide transport system ATP-binding protein</fullName>
    </submittedName>
</protein>
<dbReference type="FunFam" id="3.40.50.300:FF:000016">
    <property type="entry name" value="Oligopeptide ABC transporter ATP-binding component"/>
    <property type="match status" value="1"/>
</dbReference>